<dbReference type="Gene3D" id="2.60.120.40">
    <property type="match status" value="1"/>
</dbReference>
<dbReference type="GeneID" id="20248345"/>
<dbReference type="PROSITE" id="PS50871">
    <property type="entry name" value="C1Q"/>
    <property type="match status" value="1"/>
</dbReference>
<evidence type="ECO:0000313" key="3">
    <source>
        <dbReference type="EMBL" id="ESP02210.1"/>
    </source>
</evidence>
<dbReference type="RefSeq" id="XP_009047368.1">
    <property type="nucleotide sequence ID" value="XM_009049120.1"/>
</dbReference>
<accession>V4CJ30</accession>
<dbReference type="AlphaFoldDB" id="V4CJ30"/>
<gene>
    <name evidence="3" type="ORF">LOTGIDRAFT_230589</name>
</gene>
<dbReference type="KEGG" id="lgi:LOTGIDRAFT_230589"/>
<keyword evidence="1" id="KW-0732">Signal</keyword>
<protein>
    <recommendedName>
        <fullName evidence="2">C1q domain-containing protein</fullName>
    </recommendedName>
</protein>
<feature type="signal peptide" evidence="1">
    <location>
        <begin position="1"/>
        <end position="16"/>
    </location>
</feature>
<proteinExistence type="predicted"/>
<dbReference type="EMBL" id="KB200329">
    <property type="protein sequence ID" value="ESP02210.1"/>
    <property type="molecule type" value="Genomic_DNA"/>
</dbReference>
<keyword evidence="4" id="KW-1185">Reference proteome</keyword>
<name>V4CJ30_LOTGI</name>
<feature type="domain" description="C1q" evidence="2">
    <location>
        <begin position="13"/>
        <end position="145"/>
    </location>
</feature>
<dbReference type="SUPFAM" id="SSF49842">
    <property type="entry name" value="TNF-like"/>
    <property type="match status" value="1"/>
</dbReference>
<evidence type="ECO:0000259" key="2">
    <source>
        <dbReference type="PROSITE" id="PS50871"/>
    </source>
</evidence>
<dbReference type="Proteomes" id="UP000030746">
    <property type="component" value="Unassembled WGS sequence"/>
</dbReference>
<sequence>MYKLTIICVLLQLAQGAQYVKVALTEQVTVESEPFTIPFDKVKLKIGGTYDSSAHKVEVMQSGKYYVESHVVVESEYPPVVEIMKESGDEQSVVASCDELTDQRCKFGERLQLEKGDQIYVRVNSHADSPTTVLQSDTYLFVASI</sequence>
<dbReference type="InterPro" id="IPR001073">
    <property type="entry name" value="C1q_dom"/>
</dbReference>
<dbReference type="HOGENOM" id="CLU_1789039_0_0_1"/>
<dbReference type="CTD" id="20248345"/>
<reference evidence="3 4" key="1">
    <citation type="journal article" date="2013" name="Nature">
        <title>Insights into bilaterian evolution from three spiralian genomes.</title>
        <authorList>
            <person name="Simakov O."/>
            <person name="Marletaz F."/>
            <person name="Cho S.J."/>
            <person name="Edsinger-Gonzales E."/>
            <person name="Havlak P."/>
            <person name="Hellsten U."/>
            <person name="Kuo D.H."/>
            <person name="Larsson T."/>
            <person name="Lv J."/>
            <person name="Arendt D."/>
            <person name="Savage R."/>
            <person name="Osoegawa K."/>
            <person name="de Jong P."/>
            <person name="Grimwood J."/>
            <person name="Chapman J.A."/>
            <person name="Shapiro H."/>
            <person name="Aerts A."/>
            <person name="Otillar R.P."/>
            <person name="Terry A.Y."/>
            <person name="Boore J.L."/>
            <person name="Grigoriev I.V."/>
            <person name="Lindberg D.R."/>
            <person name="Seaver E.C."/>
            <person name="Weisblat D.A."/>
            <person name="Putnam N.H."/>
            <person name="Rokhsar D.S."/>
        </authorList>
    </citation>
    <scope>NUCLEOTIDE SEQUENCE [LARGE SCALE GENOMIC DNA]</scope>
</reference>
<organism evidence="3 4">
    <name type="scientific">Lottia gigantea</name>
    <name type="common">Giant owl limpet</name>
    <dbReference type="NCBI Taxonomy" id="225164"/>
    <lineage>
        <taxon>Eukaryota</taxon>
        <taxon>Metazoa</taxon>
        <taxon>Spiralia</taxon>
        <taxon>Lophotrochozoa</taxon>
        <taxon>Mollusca</taxon>
        <taxon>Gastropoda</taxon>
        <taxon>Patellogastropoda</taxon>
        <taxon>Lottioidea</taxon>
        <taxon>Lottiidae</taxon>
        <taxon>Lottia</taxon>
    </lineage>
</organism>
<evidence type="ECO:0000256" key="1">
    <source>
        <dbReference type="SAM" id="SignalP"/>
    </source>
</evidence>
<evidence type="ECO:0000313" key="4">
    <source>
        <dbReference type="Proteomes" id="UP000030746"/>
    </source>
</evidence>
<dbReference type="Pfam" id="PF00386">
    <property type="entry name" value="C1q"/>
    <property type="match status" value="1"/>
</dbReference>
<dbReference type="InterPro" id="IPR008983">
    <property type="entry name" value="Tumour_necrosis_fac-like_dom"/>
</dbReference>
<feature type="chain" id="PRO_5004718317" description="C1q domain-containing protein" evidence="1">
    <location>
        <begin position="17"/>
        <end position="145"/>
    </location>
</feature>